<proteinExistence type="predicted"/>
<dbReference type="Proteomes" id="UP001500353">
    <property type="component" value="Unassembled WGS sequence"/>
</dbReference>
<reference evidence="3" key="1">
    <citation type="journal article" date="2019" name="Int. J. Syst. Evol. Microbiol.">
        <title>The Global Catalogue of Microorganisms (GCM) 10K type strain sequencing project: providing services to taxonomists for standard genome sequencing and annotation.</title>
        <authorList>
            <consortium name="The Broad Institute Genomics Platform"/>
            <consortium name="The Broad Institute Genome Sequencing Center for Infectious Disease"/>
            <person name="Wu L."/>
            <person name="Ma J."/>
        </authorList>
    </citation>
    <scope>NUCLEOTIDE SEQUENCE [LARGE SCALE GENOMIC DNA]</scope>
    <source>
        <strain evidence="3">JCM 18019</strain>
    </source>
</reference>
<accession>A0ABP9M6J5</accession>
<comment type="caution">
    <text evidence="2">The sequence shown here is derived from an EMBL/GenBank/DDBJ whole genome shotgun (WGS) entry which is preliminary data.</text>
</comment>
<dbReference type="EMBL" id="BAABHX010000002">
    <property type="protein sequence ID" value="GAA5089280.1"/>
    <property type="molecule type" value="Genomic_DNA"/>
</dbReference>
<gene>
    <name evidence="2" type="ORF">GCM10023210_13890</name>
</gene>
<evidence type="ECO:0000313" key="2">
    <source>
        <dbReference type="EMBL" id="GAA5089280.1"/>
    </source>
</evidence>
<keyword evidence="3" id="KW-1185">Reference proteome</keyword>
<sequence length="197" mass="22851">MKKNLILLYALLSLSLSAQSTMKEDLSKLFLDLDLDLAPKLMIANSLLQFEWGANRGLMWTNDCKTESNDTHTFITKFGKHPFIESTFKKGILTVTQTTEEMETDVFSIHENFEFDNPDDMINEYNRLLPVFEKFGYRVKNSIVQNENFETKFENTEILIGSEQKKAELTISYSMPPKKGKNKSYHLIILYVNQVKD</sequence>
<protein>
    <submittedName>
        <fullName evidence="2">Uncharacterized protein</fullName>
    </submittedName>
</protein>
<evidence type="ECO:0000313" key="3">
    <source>
        <dbReference type="Proteomes" id="UP001500353"/>
    </source>
</evidence>
<dbReference type="RefSeq" id="WP_345201489.1">
    <property type="nucleotide sequence ID" value="NZ_BAABHX010000002.1"/>
</dbReference>
<feature type="signal peptide" evidence="1">
    <location>
        <begin position="1"/>
        <end position="18"/>
    </location>
</feature>
<feature type="chain" id="PRO_5045516866" evidence="1">
    <location>
        <begin position="19"/>
        <end position="197"/>
    </location>
</feature>
<evidence type="ECO:0000256" key="1">
    <source>
        <dbReference type="SAM" id="SignalP"/>
    </source>
</evidence>
<keyword evidence="1" id="KW-0732">Signal</keyword>
<name>A0ABP9M6J5_9FLAO</name>
<organism evidence="2 3">
    <name type="scientific">Chryseobacterium ginsengisoli</name>
    <dbReference type="NCBI Taxonomy" id="363853"/>
    <lineage>
        <taxon>Bacteria</taxon>
        <taxon>Pseudomonadati</taxon>
        <taxon>Bacteroidota</taxon>
        <taxon>Flavobacteriia</taxon>
        <taxon>Flavobacteriales</taxon>
        <taxon>Weeksellaceae</taxon>
        <taxon>Chryseobacterium group</taxon>
        <taxon>Chryseobacterium</taxon>
    </lineage>
</organism>